<reference evidence="2 3" key="1">
    <citation type="submission" date="2017-06" db="EMBL/GenBank/DDBJ databases">
        <title>Genome sequencing of cyanobaciteial culture collection at National Institute for Environmental Studies (NIES).</title>
        <authorList>
            <person name="Hirose Y."/>
            <person name="Shimura Y."/>
            <person name="Fujisawa T."/>
            <person name="Nakamura Y."/>
            <person name="Kawachi M."/>
        </authorList>
    </citation>
    <scope>NUCLEOTIDE SEQUENCE [LARGE SCALE GENOMIC DNA]</scope>
    <source>
        <strain evidence="2 3">NIES-21</strain>
    </source>
</reference>
<name>A0A1Z4GL73_9CYAN</name>
<proteinExistence type="predicted"/>
<evidence type="ECO:0000313" key="2">
    <source>
        <dbReference type="EMBL" id="BAY18261.1"/>
    </source>
</evidence>
<keyword evidence="3" id="KW-1185">Reference proteome</keyword>
<accession>A0A1Z4GL73</accession>
<evidence type="ECO:0000256" key="1">
    <source>
        <dbReference type="SAM" id="MobiDB-lite"/>
    </source>
</evidence>
<protein>
    <submittedName>
        <fullName evidence="2">Uncharacterized protein</fullName>
    </submittedName>
</protein>
<dbReference type="Proteomes" id="UP000218287">
    <property type="component" value="Chromosome"/>
</dbReference>
<dbReference type="AlphaFoldDB" id="A0A1Z4GL73"/>
<evidence type="ECO:0000313" key="3">
    <source>
        <dbReference type="Proteomes" id="UP000218287"/>
    </source>
</evidence>
<organism evidence="2 3">
    <name type="scientific">Anabaenopsis circularis NIES-21</name>
    <dbReference type="NCBI Taxonomy" id="1085406"/>
    <lineage>
        <taxon>Bacteria</taxon>
        <taxon>Bacillati</taxon>
        <taxon>Cyanobacteriota</taxon>
        <taxon>Cyanophyceae</taxon>
        <taxon>Nostocales</taxon>
        <taxon>Nodulariaceae</taxon>
        <taxon>Anabaenopsis</taxon>
    </lineage>
</organism>
<dbReference type="EMBL" id="AP018174">
    <property type="protein sequence ID" value="BAY18261.1"/>
    <property type="molecule type" value="Genomic_DNA"/>
</dbReference>
<feature type="region of interest" description="Disordered" evidence="1">
    <location>
        <begin position="84"/>
        <end position="105"/>
    </location>
</feature>
<gene>
    <name evidence="2" type="ORF">NIES21_41050</name>
</gene>
<dbReference type="OrthoDB" id="490982at2"/>
<sequence length="105" mass="11768">MKYSISSHLVIATLVTTGALSLITPVNAQQIPETVANGIYHPRESSFFREGREKFEREIGFLQQSSSYSPESILKITPVETPIIKQPPLENPRNLPDNKALHSHE</sequence>